<dbReference type="Pfam" id="PF01266">
    <property type="entry name" value="DAO"/>
    <property type="match status" value="1"/>
</dbReference>
<dbReference type="Gene3D" id="3.50.50.60">
    <property type="entry name" value="FAD/NAD(P)-binding domain"/>
    <property type="match status" value="1"/>
</dbReference>
<evidence type="ECO:0000256" key="2">
    <source>
        <dbReference type="SAM" id="MobiDB-lite"/>
    </source>
</evidence>
<reference evidence="4 5" key="1">
    <citation type="submission" date="2024-03" db="EMBL/GenBank/DDBJ databases">
        <title>Novel species of the genus Variovorax.</title>
        <authorList>
            <person name="Liu Q."/>
            <person name="Xin Y.-H."/>
        </authorList>
    </citation>
    <scope>NUCLEOTIDE SEQUENCE [LARGE SCALE GENOMIC DNA]</scope>
    <source>
        <strain evidence="4 5">KACC 18899</strain>
    </source>
</reference>
<accession>A0ABU8VQ26</accession>
<dbReference type="EC" id="1.-.-.-" evidence="4"/>
<sequence length="429" mass="46017">MKMEHRPAAAESVWAATAPPAPHTPPLQESIETDVAIVGGGFTGLSAALHLAEAGVSACVLEACEPGWGASGRNGGQVNPTLKHDPDTLLRLFGASRGERLIEAASRSGDLVFDLIERHGIDCQPSRRGWLQVAHSSQAVAGLHARAEQWRRRGVQTQVLDRVEVARRVGSEAFAGGWLDPRAGSIQPLAFTRGLARAALARGARIHAHTPVSSLQRQGGRWIVNTAEGQTVSAERVLVATNGYTGALWPQLNRTLLAANSFIVATEPLKGAAAQSILTGGETGSTTQRLLLYFRRDAQGRLLMGGRGNFADPTGPADFAHLEQSVKLLFPQLGSVRYQYRWSGRVAITRDSMPHVHEPAPGLTIALGYNGRGIAMATAMGKHVATRMTGSVDEFPFPISPIRPIPLHGLQHFYITAGVAWYSLLDRFS</sequence>
<feature type="region of interest" description="Disordered" evidence="2">
    <location>
        <begin position="1"/>
        <end position="25"/>
    </location>
</feature>
<evidence type="ECO:0000313" key="4">
    <source>
        <dbReference type="EMBL" id="MEJ8815680.1"/>
    </source>
</evidence>
<keyword evidence="1 4" id="KW-0560">Oxidoreductase</keyword>
<dbReference type="RefSeq" id="WP_340360878.1">
    <property type="nucleotide sequence ID" value="NZ_JBBKZU010000022.1"/>
</dbReference>
<dbReference type="PANTHER" id="PTHR13847:SF281">
    <property type="entry name" value="FAD DEPENDENT OXIDOREDUCTASE DOMAIN-CONTAINING PROTEIN"/>
    <property type="match status" value="1"/>
</dbReference>
<name>A0ABU8VQ26_9BURK</name>
<evidence type="ECO:0000256" key="1">
    <source>
        <dbReference type="ARBA" id="ARBA00023002"/>
    </source>
</evidence>
<dbReference type="InterPro" id="IPR006076">
    <property type="entry name" value="FAD-dep_OxRdtase"/>
</dbReference>
<organism evidence="4 5">
    <name type="scientific">Variovorax ureilyticus</name>
    <dbReference type="NCBI Taxonomy" id="1836198"/>
    <lineage>
        <taxon>Bacteria</taxon>
        <taxon>Pseudomonadati</taxon>
        <taxon>Pseudomonadota</taxon>
        <taxon>Betaproteobacteria</taxon>
        <taxon>Burkholderiales</taxon>
        <taxon>Comamonadaceae</taxon>
        <taxon>Variovorax</taxon>
    </lineage>
</organism>
<evidence type="ECO:0000313" key="5">
    <source>
        <dbReference type="Proteomes" id="UP001365846"/>
    </source>
</evidence>
<feature type="domain" description="FAD dependent oxidoreductase" evidence="3">
    <location>
        <begin position="34"/>
        <end position="386"/>
    </location>
</feature>
<gene>
    <name evidence="4" type="ORF">WKW77_31775</name>
</gene>
<keyword evidence="5" id="KW-1185">Reference proteome</keyword>
<evidence type="ECO:0000259" key="3">
    <source>
        <dbReference type="Pfam" id="PF01266"/>
    </source>
</evidence>
<dbReference type="Proteomes" id="UP001365846">
    <property type="component" value="Unassembled WGS sequence"/>
</dbReference>
<dbReference type="Gene3D" id="3.30.9.10">
    <property type="entry name" value="D-Amino Acid Oxidase, subunit A, domain 2"/>
    <property type="match status" value="1"/>
</dbReference>
<comment type="caution">
    <text evidence="4">The sequence shown here is derived from an EMBL/GenBank/DDBJ whole genome shotgun (WGS) entry which is preliminary data.</text>
</comment>
<dbReference type="GO" id="GO:0016491">
    <property type="term" value="F:oxidoreductase activity"/>
    <property type="evidence" value="ECO:0007669"/>
    <property type="project" value="UniProtKB-KW"/>
</dbReference>
<dbReference type="EMBL" id="JBBKZU010000022">
    <property type="protein sequence ID" value="MEJ8815680.1"/>
    <property type="molecule type" value="Genomic_DNA"/>
</dbReference>
<proteinExistence type="predicted"/>
<dbReference type="PANTHER" id="PTHR13847">
    <property type="entry name" value="SARCOSINE DEHYDROGENASE-RELATED"/>
    <property type="match status" value="1"/>
</dbReference>
<protein>
    <submittedName>
        <fullName evidence="4">FAD-binding oxidoreductase</fullName>
        <ecNumber evidence="4">1.-.-.-</ecNumber>
    </submittedName>
</protein>
<dbReference type="InterPro" id="IPR036188">
    <property type="entry name" value="FAD/NAD-bd_sf"/>
</dbReference>
<dbReference type="SUPFAM" id="SSF51905">
    <property type="entry name" value="FAD/NAD(P)-binding domain"/>
    <property type="match status" value="1"/>
</dbReference>